<evidence type="ECO:0000313" key="10">
    <source>
        <dbReference type="EMBL" id="CAD6442733.1"/>
    </source>
</evidence>
<dbReference type="EMBL" id="CAJHIA010000009">
    <property type="protein sequence ID" value="CAD6442733.1"/>
    <property type="molecule type" value="Genomic_DNA"/>
</dbReference>
<evidence type="ECO:0000256" key="4">
    <source>
        <dbReference type="ARBA" id="ARBA00022490"/>
    </source>
</evidence>
<evidence type="ECO:0000256" key="7">
    <source>
        <dbReference type="ARBA" id="ARBA00023163"/>
    </source>
</evidence>
<keyword evidence="7" id="KW-0804">Transcription</keyword>
<reference evidence="10" key="1">
    <citation type="submission" date="2020-10" db="EMBL/GenBank/DDBJ databases">
        <authorList>
            <person name="Kusch S."/>
        </authorList>
    </citation>
    <scope>NUCLEOTIDE SEQUENCE</scope>
    <source>
        <strain evidence="10">SwB9</strain>
    </source>
</reference>
<evidence type="ECO:0000256" key="9">
    <source>
        <dbReference type="SAM" id="MobiDB-lite"/>
    </source>
</evidence>
<comment type="similarity">
    <text evidence="3">Belongs to the WHI5/NRM1 family.</text>
</comment>
<proteinExistence type="inferred from homology"/>
<comment type="subcellular location">
    <subcellularLocation>
        <location evidence="2">Cytoplasm</location>
    </subcellularLocation>
    <subcellularLocation>
        <location evidence="1">Nucleus</location>
    </subcellularLocation>
</comment>
<keyword evidence="11" id="KW-1185">Reference proteome</keyword>
<evidence type="ECO:0000256" key="3">
    <source>
        <dbReference type="ARBA" id="ARBA00006922"/>
    </source>
</evidence>
<evidence type="ECO:0000313" key="11">
    <source>
        <dbReference type="Proteomes" id="UP000624404"/>
    </source>
</evidence>
<dbReference type="GO" id="GO:0005634">
    <property type="term" value="C:nucleus"/>
    <property type="evidence" value="ECO:0007669"/>
    <property type="project" value="UniProtKB-SubCell"/>
</dbReference>
<feature type="compositionally biased region" description="Low complexity" evidence="9">
    <location>
        <begin position="262"/>
        <end position="273"/>
    </location>
</feature>
<evidence type="ECO:0000256" key="1">
    <source>
        <dbReference type="ARBA" id="ARBA00004123"/>
    </source>
</evidence>
<dbReference type="AlphaFoldDB" id="A0A8H2VR59"/>
<gene>
    <name evidence="10" type="ORF">SCLTRI_LOCUS2525</name>
</gene>
<evidence type="ECO:0000256" key="8">
    <source>
        <dbReference type="ARBA" id="ARBA00023242"/>
    </source>
</evidence>
<accession>A0A8H2VR59</accession>
<keyword evidence="8" id="KW-0539">Nucleus</keyword>
<name>A0A8H2VR59_9HELO</name>
<keyword evidence="5" id="KW-0678">Repressor</keyword>
<organism evidence="10 11">
    <name type="scientific">Sclerotinia trifoliorum</name>
    <dbReference type="NCBI Taxonomy" id="28548"/>
    <lineage>
        <taxon>Eukaryota</taxon>
        <taxon>Fungi</taxon>
        <taxon>Dikarya</taxon>
        <taxon>Ascomycota</taxon>
        <taxon>Pezizomycotina</taxon>
        <taxon>Leotiomycetes</taxon>
        <taxon>Helotiales</taxon>
        <taxon>Sclerotiniaceae</taxon>
        <taxon>Sclerotinia</taxon>
    </lineage>
</organism>
<evidence type="ECO:0000256" key="5">
    <source>
        <dbReference type="ARBA" id="ARBA00022491"/>
    </source>
</evidence>
<keyword evidence="4" id="KW-0963">Cytoplasm</keyword>
<evidence type="ECO:0000256" key="2">
    <source>
        <dbReference type="ARBA" id="ARBA00004496"/>
    </source>
</evidence>
<keyword evidence="6" id="KW-0805">Transcription regulation</keyword>
<sequence>MASPKISTSRRVLGDINSNINTFAHEPRHASLVSDTREISAGNKSFKTILDIQQVVGGSTTEIQQENRREITADLQVGSLKVGKVHQGISSQNLENTRTATVDSLNSGTSLGLLNAKSIQWAGKRRSFAATEDNLEDIGIREREGHGKRMRIELQPHEEFVNSTTTQQNHSCSQCSRATLEHGVCTESSGLQFDGCGHENVGERCNFHGGIRRSSQFETSFASPTSSFSTVEVEDIDITGVNSQASKITMTEENSSKFITASTTKNSRTSKSKSLSREEIRQKSQALRLRLSLANYKVKTNQIDLPLSRLQIHSTSPNLPSLAHFRANPYNANVGSRTPLPGAPAMNTIRKTLIPVINLQRPSSSSRDGRIYVRKDKERENIREGDMNENIPSIPPLSEDNRRDSAISCTSFTSKSSTFHSGPGHAHPYALTPYLREENINGRLGNSIQNELRMNRK</sequence>
<dbReference type="OrthoDB" id="5345625at2759"/>
<dbReference type="InterPro" id="IPR013734">
    <property type="entry name" value="TF_Nrm1/Whi5"/>
</dbReference>
<dbReference type="Pfam" id="PF08528">
    <property type="entry name" value="Whi5"/>
    <property type="match status" value="1"/>
</dbReference>
<dbReference type="GO" id="GO:0005737">
    <property type="term" value="C:cytoplasm"/>
    <property type="evidence" value="ECO:0007669"/>
    <property type="project" value="UniProtKB-SubCell"/>
</dbReference>
<feature type="region of interest" description="Disordered" evidence="9">
    <location>
        <begin position="259"/>
        <end position="280"/>
    </location>
</feature>
<dbReference type="Proteomes" id="UP000624404">
    <property type="component" value="Unassembled WGS sequence"/>
</dbReference>
<protein>
    <submittedName>
        <fullName evidence="10">6f3057b9-acfe-4630-a320-1b7a3a02d8a5</fullName>
    </submittedName>
</protein>
<comment type="caution">
    <text evidence="10">The sequence shown here is derived from an EMBL/GenBank/DDBJ whole genome shotgun (WGS) entry which is preliminary data.</text>
</comment>
<evidence type="ECO:0000256" key="6">
    <source>
        <dbReference type="ARBA" id="ARBA00023015"/>
    </source>
</evidence>